<name>A0A8K0R3K1_9PLEO</name>
<keyword evidence="5" id="KW-1185">Reference proteome</keyword>
<proteinExistence type="predicted"/>
<dbReference type="Gene3D" id="1.25.40.20">
    <property type="entry name" value="Ankyrin repeat-containing domain"/>
    <property type="match status" value="2"/>
</dbReference>
<reference evidence="4" key="1">
    <citation type="journal article" date="2021" name="Nat. Commun.">
        <title>Genetic determinants of endophytism in the Arabidopsis root mycobiome.</title>
        <authorList>
            <person name="Mesny F."/>
            <person name="Miyauchi S."/>
            <person name="Thiergart T."/>
            <person name="Pickel B."/>
            <person name="Atanasova L."/>
            <person name="Karlsson M."/>
            <person name="Huettel B."/>
            <person name="Barry K.W."/>
            <person name="Haridas S."/>
            <person name="Chen C."/>
            <person name="Bauer D."/>
            <person name="Andreopoulos W."/>
            <person name="Pangilinan J."/>
            <person name="LaButti K."/>
            <person name="Riley R."/>
            <person name="Lipzen A."/>
            <person name="Clum A."/>
            <person name="Drula E."/>
            <person name="Henrissat B."/>
            <person name="Kohler A."/>
            <person name="Grigoriev I.V."/>
            <person name="Martin F.M."/>
            <person name="Hacquard S."/>
        </authorList>
    </citation>
    <scope>NUCLEOTIDE SEQUENCE</scope>
    <source>
        <strain evidence="4">MPI-SDFR-AT-0120</strain>
    </source>
</reference>
<dbReference type="PANTHER" id="PTHR24198:SF165">
    <property type="entry name" value="ANKYRIN REPEAT-CONTAINING PROTEIN-RELATED"/>
    <property type="match status" value="1"/>
</dbReference>
<dbReference type="SUPFAM" id="SSF48403">
    <property type="entry name" value="Ankyrin repeat"/>
    <property type="match status" value="1"/>
</dbReference>
<evidence type="ECO:0000256" key="3">
    <source>
        <dbReference type="SAM" id="MobiDB-lite"/>
    </source>
</evidence>
<evidence type="ECO:0000256" key="2">
    <source>
        <dbReference type="ARBA" id="ARBA00023043"/>
    </source>
</evidence>
<dbReference type="Pfam" id="PF12796">
    <property type="entry name" value="Ank_2"/>
    <property type="match status" value="1"/>
</dbReference>
<accession>A0A8K0R3K1</accession>
<feature type="region of interest" description="Disordered" evidence="3">
    <location>
        <begin position="267"/>
        <end position="294"/>
    </location>
</feature>
<dbReference type="PANTHER" id="PTHR24198">
    <property type="entry name" value="ANKYRIN REPEAT AND PROTEIN KINASE DOMAIN-CONTAINING PROTEIN"/>
    <property type="match status" value="1"/>
</dbReference>
<dbReference type="InterPro" id="IPR036770">
    <property type="entry name" value="Ankyrin_rpt-contain_sf"/>
</dbReference>
<gene>
    <name evidence="4" type="ORF">FB567DRAFT_526383</name>
</gene>
<comment type="caution">
    <text evidence="4">The sequence shown here is derived from an EMBL/GenBank/DDBJ whole genome shotgun (WGS) entry which is preliminary data.</text>
</comment>
<dbReference type="AlphaFoldDB" id="A0A8K0R3K1"/>
<dbReference type="Proteomes" id="UP000813461">
    <property type="component" value="Unassembled WGS sequence"/>
</dbReference>
<feature type="region of interest" description="Disordered" evidence="3">
    <location>
        <begin position="38"/>
        <end position="57"/>
    </location>
</feature>
<keyword evidence="2" id="KW-0040">ANK repeat</keyword>
<sequence>MHQLKAQPEERYADGLGEYSSFYGGPSYEYLAPAKSASSTLQELSATPPSSKDMGRQSASLNLQHAISYDLAANNPTLRREAEGLQIAYHQSNHNVPATYYASRQGYSKEAEGLQSVSQISPSEHAPYFQDNMLKTRNRDVHTGYPMSAAVPAPLNYRQKSQASEFYLHQFPQPPTSPTSEQHIHPAFRSPNLQQQRPEISSIPQPLKFERANTLPPTPPQSLGGRPDEDSLRNNMQTLTLGNISPTFGKYASAPARFVPGALPRMNTMSSLSSERSSSTPGSPFDQHHRISVAQPKANIRDIFEIGPPEMTPAEAHAEVLRMLDKADEATSRKSSGGVLKKSFSLKRSNTTKSVSSTSHSQDALTAVLEDVAEEGSLPMVKAVISLGADPAYRSVSKLKKVKHEALAKATANGHAKVVDFLLQKGAAYGEAQKKSAFTPTDRALLRAVYKGHAELAVALLCNHGANPMVEQWPREMEDTQHYWAENQVRLSKTSVLDGISHWKNEGQGLSVLRLITQNPKFDPVAPVSGVFDNKSELQSAEFGHRPWQTTYEYSALACFVRAGWADAVEEMLSIKSSPADYERDDEVLQYQDRVTRSISPVNALTKDTWDQRPSDALRILRLLIDRGFNIGLAQRTANDLGPRTPLARALSANASQAVELIAQSKPELVKEAISFRRNQKETKAQPLAAAIALEKLDTARVLLRAGAHPRDPAFDMNALHFAAHQGGETGTAILAEMLPLAPELTYSALSIAIQRVNKDCVRVLLDSISAAATRGQILALPAIWDMLLPIPSSSTSSSPDSQAAYLDLIAMVHVWDAEGALPRPQLPAILAAIKQDNYLGVEKMLQLGVLDGRSLVLNCKARPLGVGGDECTVLEAAEGTGRSAEWLGLVRGWGARLYT</sequence>
<feature type="region of interest" description="Disordered" evidence="3">
    <location>
        <begin position="172"/>
        <end position="198"/>
    </location>
</feature>
<dbReference type="OrthoDB" id="3746201at2759"/>
<evidence type="ECO:0000256" key="1">
    <source>
        <dbReference type="ARBA" id="ARBA00022737"/>
    </source>
</evidence>
<dbReference type="InterPro" id="IPR002110">
    <property type="entry name" value="Ankyrin_rpt"/>
</dbReference>
<feature type="compositionally biased region" description="Low complexity" evidence="3">
    <location>
        <begin position="270"/>
        <end position="283"/>
    </location>
</feature>
<protein>
    <recommendedName>
        <fullName evidence="6">Ankyrin</fullName>
    </recommendedName>
</protein>
<feature type="region of interest" description="Disordered" evidence="3">
    <location>
        <begin position="210"/>
        <end position="233"/>
    </location>
</feature>
<organism evidence="4 5">
    <name type="scientific">Paraphoma chrysanthemicola</name>
    <dbReference type="NCBI Taxonomy" id="798071"/>
    <lineage>
        <taxon>Eukaryota</taxon>
        <taxon>Fungi</taxon>
        <taxon>Dikarya</taxon>
        <taxon>Ascomycota</taxon>
        <taxon>Pezizomycotina</taxon>
        <taxon>Dothideomycetes</taxon>
        <taxon>Pleosporomycetidae</taxon>
        <taxon>Pleosporales</taxon>
        <taxon>Pleosporineae</taxon>
        <taxon>Phaeosphaeriaceae</taxon>
        <taxon>Paraphoma</taxon>
    </lineage>
</organism>
<dbReference type="EMBL" id="JAGMVJ010000010">
    <property type="protein sequence ID" value="KAH7086867.1"/>
    <property type="molecule type" value="Genomic_DNA"/>
</dbReference>
<evidence type="ECO:0000313" key="5">
    <source>
        <dbReference type="Proteomes" id="UP000813461"/>
    </source>
</evidence>
<feature type="compositionally biased region" description="Polar residues" evidence="3">
    <location>
        <begin position="38"/>
        <end position="50"/>
    </location>
</feature>
<evidence type="ECO:0000313" key="4">
    <source>
        <dbReference type="EMBL" id="KAH7086867.1"/>
    </source>
</evidence>
<evidence type="ECO:0008006" key="6">
    <source>
        <dbReference type="Google" id="ProtNLM"/>
    </source>
</evidence>
<keyword evidence="1" id="KW-0677">Repeat</keyword>